<gene>
    <name evidence="5" type="primary">fpr</name>
    <name evidence="5" type="ORF">NCAV_0863</name>
</gene>
<dbReference type="InterPro" id="IPR001433">
    <property type="entry name" value="OxRdtase_FAD/NAD-bd"/>
</dbReference>
<dbReference type="Gene3D" id="2.40.30.10">
    <property type="entry name" value="Translation factors"/>
    <property type="match status" value="1"/>
</dbReference>
<dbReference type="SUPFAM" id="SSF52343">
    <property type="entry name" value="Ferredoxin reductase-like, C-terminal NADP-linked domain"/>
    <property type="match status" value="1"/>
</dbReference>
<dbReference type="GO" id="GO:0000166">
    <property type="term" value="F:nucleotide binding"/>
    <property type="evidence" value="ECO:0007669"/>
    <property type="project" value="UniProtKB-KW"/>
</dbReference>
<dbReference type="EC" id="1.18.1.2" evidence="2"/>
<dbReference type="EMBL" id="LT981265">
    <property type="protein sequence ID" value="SPC34040.1"/>
    <property type="molecule type" value="Genomic_DNA"/>
</dbReference>
<evidence type="ECO:0000313" key="5">
    <source>
        <dbReference type="EMBL" id="SPC34040.1"/>
    </source>
</evidence>
<evidence type="ECO:0000313" key="6">
    <source>
        <dbReference type="Proteomes" id="UP000236248"/>
    </source>
</evidence>
<feature type="domain" description="FAD-binding FR-type" evidence="4">
    <location>
        <begin position="1"/>
        <end position="109"/>
    </location>
</feature>
<dbReference type="InterPro" id="IPR051930">
    <property type="entry name" value="FNR_type-1"/>
</dbReference>
<dbReference type="PANTHER" id="PTHR47878">
    <property type="entry name" value="OXIDOREDUCTASE FAD/NAD(P)-BINDING DOMAIN PROTEIN"/>
    <property type="match status" value="1"/>
</dbReference>
<dbReference type="SUPFAM" id="SSF63380">
    <property type="entry name" value="Riboflavin synthase domain-like"/>
    <property type="match status" value="1"/>
</dbReference>
<evidence type="ECO:0000259" key="4">
    <source>
        <dbReference type="PROSITE" id="PS51384"/>
    </source>
</evidence>
<accession>A0A2K5AQY2</accession>
<protein>
    <recommendedName>
        <fullName evidence="2">ferredoxin--NADP(+) reductase</fullName>
        <ecNumber evidence="2">1.18.1.2</ecNumber>
    </recommendedName>
</protein>
<dbReference type="InterPro" id="IPR039261">
    <property type="entry name" value="FNR_nucleotide-bd"/>
</dbReference>
<sequence>MTDNKGVISFIRLYTEDLGIFRIKPVEGQVPDFRAGQFVTLGLPVKSEGGKIVRRAYSIASPPEQKKYFELYIRWVRKPVPGRFTTELFERKEGDEILWLKPTGPFGLVDRWPDGRKEERRIVMIAGGTGLAPFISMTLHLKALRDKREIVVLHGASYVTELGYKELLTQLEEESIDGKDSSWRFRYRASISRPDEFLNRSWGGHKGRVETFLKNDPSTGKSPLEELVGEKITPENTMFYVCGWQGTVDGVLQYLKPLGFIEEKERNKRADKTFDVRYESYG</sequence>
<keyword evidence="3" id="KW-0547">Nucleotide-binding</keyword>
<dbReference type="InterPro" id="IPR017927">
    <property type="entry name" value="FAD-bd_FR_type"/>
</dbReference>
<evidence type="ECO:0000256" key="2">
    <source>
        <dbReference type="ARBA" id="ARBA00013223"/>
    </source>
</evidence>
<dbReference type="InterPro" id="IPR017938">
    <property type="entry name" value="Riboflavin_synthase-like_b-brl"/>
</dbReference>
<comment type="similarity">
    <text evidence="1">Belongs to the ferredoxin--NADP reductase type 1 family.</text>
</comment>
<evidence type="ECO:0000256" key="1">
    <source>
        <dbReference type="ARBA" id="ARBA00008312"/>
    </source>
</evidence>
<dbReference type="KEGG" id="ncv:NCAV_0863"/>
<dbReference type="PANTHER" id="PTHR47878:SF2">
    <property type="entry name" value="OXIDOREDUCTASE FAD_NAD(P)-BINDING DOMAIN PROTEIN"/>
    <property type="match status" value="1"/>
</dbReference>
<evidence type="ECO:0000256" key="3">
    <source>
        <dbReference type="ARBA" id="ARBA00022741"/>
    </source>
</evidence>
<organism evidence="5 6">
    <name type="scientific">Candidatus Nitrosocaldus cavascurensis</name>
    <dbReference type="NCBI Taxonomy" id="2058097"/>
    <lineage>
        <taxon>Archaea</taxon>
        <taxon>Nitrososphaerota</taxon>
        <taxon>Nitrososphaeria</taxon>
        <taxon>Candidatus Nitrosocaldales</taxon>
        <taxon>Candidatus Nitrosocaldaceae</taxon>
        <taxon>Candidatus Nitrosocaldus</taxon>
    </lineage>
</organism>
<dbReference type="Proteomes" id="UP000236248">
    <property type="component" value="Chromosome NCAV"/>
</dbReference>
<dbReference type="AlphaFoldDB" id="A0A2K5AQY2"/>
<reference evidence="6" key="1">
    <citation type="submission" date="2018-01" db="EMBL/GenBank/DDBJ databases">
        <authorList>
            <person name="Kerou L M."/>
        </authorList>
    </citation>
    <scope>NUCLEOTIDE SEQUENCE [LARGE SCALE GENOMIC DNA]</scope>
    <source>
        <strain evidence="6">SCU2</strain>
    </source>
</reference>
<dbReference type="InterPro" id="IPR001709">
    <property type="entry name" value="Flavoprot_Pyr_Nucl_cyt_Rdtase"/>
</dbReference>
<dbReference type="InterPro" id="IPR033892">
    <property type="entry name" value="FNR_bac"/>
</dbReference>
<proteinExistence type="inferred from homology"/>
<dbReference type="Gene3D" id="3.40.50.80">
    <property type="entry name" value="Nucleotide-binding domain of ferredoxin-NADP reductase (FNR) module"/>
    <property type="match status" value="1"/>
</dbReference>
<dbReference type="CDD" id="cd06195">
    <property type="entry name" value="FNR1"/>
    <property type="match status" value="1"/>
</dbReference>
<dbReference type="Pfam" id="PF00970">
    <property type="entry name" value="FAD_binding_6"/>
    <property type="match status" value="1"/>
</dbReference>
<keyword evidence="6" id="KW-1185">Reference proteome</keyword>
<dbReference type="Pfam" id="PF00175">
    <property type="entry name" value="NAD_binding_1"/>
    <property type="match status" value="1"/>
</dbReference>
<dbReference type="PRINTS" id="PR00371">
    <property type="entry name" value="FPNCR"/>
</dbReference>
<dbReference type="PROSITE" id="PS51384">
    <property type="entry name" value="FAD_FR"/>
    <property type="match status" value="1"/>
</dbReference>
<dbReference type="GO" id="GO:0004324">
    <property type="term" value="F:ferredoxin-NADP+ reductase activity"/>
    <property type="evidence" value="ECO:0007669"/>
    <property type="project" value="UniProtKB-EC"/>
</dbReference>
<keyword evidence="5" id="KW-0560">Oxidoreductase</keyword>
<name>A0A2K5AQY2_9ARCH</name>
<dbReference type="InterPro" id="IPR008333">
    <property type="entry name" value="Cbr1-like_FAD-bd_dom"/>
</dbReference>